<keyword evidence="7 8" id="KW-0472">Membrane</keyword>
<comment type="caution">
    <text evidence="10">The sequence shown here is derived from an EMBL/GenBank/DDBJ whole genome shotgun (WGS) entry which is preliminary data.</text>
</comment>
<feature type="transmembrane region" description="Helical" evidence="8">
    <location>
        <begin position="228"/>
        <end position="250"/>
    </location>
</feature>
<evidence type="ECO:0000256" key="5">
    <source>
        <dbReference type="ARBA" id="ARBA00022692"/>
    </source>
</evidence>
<reference evidence="10 11" key="1">
    <citation type="submission" date="2020-07" db="EMBL/GenBank/DDBJ databases">
        <title>Genomic Encyclopedia of Type Strains, Phase IV (KMG-IV): sequencing the most valuable type-strain genomes for metagenomic binning, comparative biology and taxonomic classification.</title>
        <authorList>
            <person name="Goeker M."/>
        </authorList>
    </citation>
    <scope>NUCLEOTIDE SEQUENCE [LARGE SCALE GENOMIC DNA]</scope>
    <source>
        <strain evidence="10 11">DSM 29043</strain>
    </source>
</reference>
<keyword evidence="5 8" id="KW-0812">Transmembrane</keyword>
<dbReference type="EMBL" id="JACBZF010000005">
    <property type="protein sequence ID" value="NYH96326.1"/>
    <property type="molecule type" value="Genomic_DNA"/>
</dbReference>
<evidence type="ECO:0000256" key="7">
    <source>
        <dbReference type="ARBA" id="ARBA00023136"/>
    </source>
</evidence>
<keyword evidence="4" id="KW-1003">Cell membrane</keyword>
<sequence length="368" mass="39883">MINSRLRAIIVKEIWAIIRDPRARILLIAPPVVQLFLFGFASTMEVDNIRIGVLDLDGGRWSREVIERIGGSPNVAEVRLLRSDAEMRDAIDRQEVIAALRFPPQFSADVAAGRGGVIGGVFDGRRSNAAQIVSSYVQTIAGEVGATAVPMRAPPGGQSIVRNFFNPTLEDQWFVLPALVAILASVSVLPTVSQSVARERELGTFDQLMVSPLRTYEMLTGKMIPPMIIGFVNVTAFMIILPLVFGVPLTGSLVPFYLALIVYLAALSGLGMLVSVLSSTQQQAFLGIFVVINPLIILSGYASPVDNMPGWMQGVAATNPVMWFLKISEGTFLMAMPASEVLANTWPIAIIAAVTITLSAVLFRQRME</sequence>
<feature type="domain" description="ABC transmembrane type-2" evidence="9">
    <location>
        <begin position="141"/>
        <end position="366"/>
    </location>
</feature>
<evidence type="ECO:0000256" key="2">
    <source>
        <dbReference type="ARBA" id="ARBA00007783"/>
    </source>
</evidence>
<evidence type="ECO:0000256" key="1">
    <source>
        <dbReference type="ARBA" id="ARBA00004651"/>
    </source>
</evidence>
<dbReference type="Proteomes" id="UP000522081">
    <property type="component" value="Unassembled WGS sequence"/>
</dbReference>
<dbReference type="Pfam" id="PF12698">
    <property type="entry name" value="ABC2_membrane_3"/>
    <property type="match status" value="1"/>
</dbReference>
<evidence type="ECO:0000256" key="6">
    <source>
        <dbReference type="ARBA" id="ARBA00022989"/>
    </source>
</evidence>
<name>A0A7Y9XXA7_9SPHN</name>
<keyword evidence="3" id="KW-0813">Transport</keyword>
<comment type="subcellular location">
    <subcellularLocation>
        <location evidence="1">Cell membrane</location>
        <topology evidence="1">Multi-pass membrane protein</topology>
    </subcellularLocation>
</comment>
<evidence type="ECO:0000256" key="8">
    <source>
        <dbReference type="SAM" id="Phobius"/>
    </source>
</evidence>
<dbReference type="InterPro" id="IPR047817">
    <property type="entry name" value="ABC2_TM_bact-type"/>
</dbReference>
<keyword evidence="6 8" id="KW-1133">Transmembrane helix</keyword>
<dbReference type="PANTHER" id="PTHR30294:SF44">
    <property type="entry name" value="MULTIDRUG ABC TRANSPORTER PERMEASE YBHR-RELATED"/>
    <property type="match status" value="1"/>
</dbReference>
<comment type="similarity">
    <text evidence="2">Belongs to the ABC-2 integral membrane protein family.</text>
</comment>
<dbReference type="InterPro" id="IPR051449">
    <property type="entry name" value="ABC-2_transporter_component"/>
</dbReference>
<organism evidence="10 11">
    <name type="scientific">Novosphingobium marinum</name>
    <dbReference type="NCBI Taxonomy" id="1514948"/>
    <lineage>
        <taxon>Bacteria</taxon>
        <taxon>Pseudomonadati</taxon>
        <taxon>Pseudomonadota</taxon>
        <taxon>Alphaproteobacteria</taxon>
        <taxon>Sphingomonadales</taxon>
        <taxon>Sphingomonadaceae</taxon>
        <taxon>Novosphingobium</taxon>
    </lineage>
</organism>
<dbReference type="PROSITE" id="PS51012">
    <property type="entry name" value="ABC_TM2"/>
    <property type="match status" value="1"/>
</dbReference>
<feature type="transmembrane region" description="Helical" evidence="8">
    <location>
        <begin position="284"/>
        <end position="302"/>
    </location>
</feature>
<evidence type="ECO:0000256" key="4">
    <source>
        <dbReference type="ARBA" id="ARBA00022475"/>
    </source>
</evidence>
<gene>
    <name evidence="10" type="ORF">FHS75_002665</name>
</gene>
<protein>
    <submittedName>
        <fullName evidence="10">ABC-2 type transport system permease protein</fullName>
    </submittedName>
</protein>
<evidence type="ECO:0000313" key="10">
    <source>
        <dbReference type="EMBL" id="NYH96326.1"/>
    </source>
</evidence>
<evidence type="ECO:0000256" key="3">
    <source>
        <dbReference type="ARBA" id="ARBA00022448"/>
    </source>
</evidence>
<keyword evidence="11" id="KW-1185">Reference proteome</keyword>
<feature type="transmembrane region" description="Helical" evidence="8">
    <location>
        <begin position="341"/>
        <end position="363"/>
    </location>
</feature>
<dbReference type="InterPro" id="IPR013525">
    <property type="entry name" value="ABC2_TM"/>
</dbReference>
<accession>A0A7Y9XXA7</accession>
<feature type="transmembrane region" description="Helical" evidence="8">
    <location>
        <begin position="256"/>
        <end position="277"/>
    </location>
</feature>
<dbReference type="GO" id="GO:0005886">
    <property type="term" value="C:plasma membrane"/>
    <property type="evidence" value="ECO:0007669"/>
    <property type="project" value="UniProtKB-SubCell"/>
</dbReference>
<dbReference type="GO" id="GO:0140359">
    <property type="term" value="F:ABC-type transporter activity"/>
    <property type="evidence" value="ECO:0007669"/>
    <property type="project" value="InterPro"/>
</dbReference>
<dbReference type="RefSeq" id="WP_179408177.1">
    <property type="nucleotide sequence ID" value="NZ_BMGF01000005.1"/>
</dbReference>
<evidence type="ECO:0000313" key="11">
    <source>
        <dbReference type="Proteomes" id="UP000522081"/>
    </source>
</evidence>
<evidence type="ECO:0000259" key="9">
    <source>
        <dbReference type="PROSITE" id="PS51012"/>
    </source>
</evidence>
<dbReference type="PANTHER" id="PTHR30294">
    <property type="entry name" value="MEMBRANE COMPONENT OF ABC TRANSPORTER YHHJ-RELATED"/>
    <property type="match status" value="1"/>
</dbReference>
<proteinExistence type="inferred from homology"/>
<dbReference type="Gene3D" id="3.40.1710.10">
    <property type="entry name" value="abc type-2 transporter like domain"/>
    <property type="match status" value="1"/>
</dbReference>
<dbReference type="AlphaFoldDB" id="A0A7Y9XXA7"/>